<dbReference type="GO" id="GO:0005634">
    <property type="term" value="C:nucleus"/>
    <property type="evidence" value="ECO:0007669"/>
    <property type="project" value="TreeGrafter"/>
</dbReference>
<protein>
    <submittedName>
        <fullName evidence="2">Uncharacterized protein</fullName>
    </submittedName>
</protein>
<dbReference type="OrthoDB" id="18339at2759"/>
<dbReference type="Pfam" id="PF09737">
    <property type="entry name" value="Det1"/>
    <property type="match status" value="2"/>
</dbReference>
<reference evidence="3" key="1">
    <citation type="submission" date="2011-02" db="EMBL/GenBank/DDBJ databases">
        <title>The Genome Sequence of Capsaspora owczarzaki ATCC 30864.</title>
        <authorList>
            <person name="Russ C."/>
            <person name="Cuomo C."/>
            <person name="Burger G."/>
            <person name="Gray M.W."/>
            <person name="Holland P.W.H."/>
            <person name="King N."/>
            <person name="Lang F.B.F."/>
            <person name="Roger A.J."/>
            <person name="Ruiz-Trillo I."/>
            <person name="Young S.K."/>
            <person name="Zeng Q."/>
            <person name="Gargeya S."/>
            <person name="Alvarado L."/>
            <person name="Berlin A."/>
            <person name="Chapman S.B."/>
            <person name="Chen Z."/>
            <person name="Freedman E."/>
            <person name="Gellesch M."/>
            <person name="Goldberg J."/>
            <person name="Griggs A."/>
            <person name="Gujja S."/>
            <person name="Heilman E."/>
            <person name="Heiman D."/>
            <person name="Howarth C."/>
            <person name="Mehta T."/>
            <person name="Neiman D."/>
            <person name="Pearson M."/>
            <person name="Roberts A."/>
            <person name="Saif S."/>
            <person name="Shea T."/>
            <person name="Shenoy N."/>
            <person name="Sisk P."/>
            <person name="Stolte C."/>
            <person name="Sykes S."/>
            <person name="White J."/>
            <person name="Yandava C."/>
            <person name="Haas B."/>
            <person name="Nusbaum C."/>
            <person name="Birren B."/>
        </authorList>
    </citation>
    <scope>NUCLEOTIDE SEQUENCE</scope>
    <source>
        <strain evidence="3">ATCC 30864</strain>
    </source>
</reference>
<evidence type="ECO:0000313" key="3">
    <source>
        <dbReference type="Proteomes" id="UP000008743"/>
    </source>
</evidence>
<dbReference type="Proteomes" id="UP000008743">
    <property type="component" value="Unassembled WGS sequence"/>
</dbReference>
<dbReference type="PANTHER" id="PTHR13374">
    <property type="entry name" value="DET1 HOMOLOG DE-ETIOLATED-1 HOMOLOG"/>
    <property type="match status" value="1"/>
</dbReference>
<dbReference type="PhylomeDB" id="A0A0D2VSB1"/>
<dbReference type="GO" id="GO:1990756">
    <property type="term" value="F:ubiquitin-like ligase-substrate adaptor activity"/>
    <property type="evidence" value="ECO:0007669"/>
    <property type="project" value="TreeGrafter"/>
</dbReference>
<dbReference type="InParanoid" id="A0A0D2VSB1"/>
<gene>
    <name evidence="2" type="ORF">CAOG_004662</name>
</gene>
<dbReference type="GO" id="GO:0016567">
    <property type="term" value="P:protein ubiquitination"/>
    <property type="evidence" value="ECO:0007669"/>
    <property type="project" value="TreeGrafter"/>
</dbReference>
<feature type="compositionally biased region" description="Low complexity" evidence="1">
    <location>
        <begin position="62"/>
        <end position="71"/>
    </location>
</feature>
<dbReference type="AlphaFoldDB" id="A0A0D2VSB1"/>
<dbReference type="EMBL" id="KE346366">
    <property type="protein sequence ID" value="KJE93952.1"/>
    <property type="molecule type" value="Genomic_DNA"/>
</dbReference>
<dbReference type="PANTHER" id="PTHR13374:SF3">
    <property type="entry name" value="DET1 HOMOLOG"/>
    <property type="match status" value="1"/>
</dbReference>
<proteinExistence type="predicted"/>
<dbReference type="STRING" id="595528.A0A0D2VSB1"/>
<accession>A0A0D2VSB1</accession>
<dbReference type="GO" id="GO:0031625">
    <property type="term" value="F:ubiquitin protein ligase binding"/>
    <property type="evidence" value="ECO:0007669"/>
    <property type="project" value="TreeGrafter"/>
</dbReference>
<dbReference type="RefSeq" id="XP_004347409.1">
    <property type="nucleotide sequence ID" value="XM_004347359.2"/>
</dbReference>
<evidence type="ECO:0000256" key="1">
    <source>
        <dbReference type="SAM" id="MobiDB-lite"/>
    </source>
</evidence>
<keyword evidence="3" id="KW-1185">Reference proteome</keyword>
<dbReference type="eggNOG" id="KOG2558">
    <property type="taxonomic scope" value="Eukaryota"/>
</dbReference>
<dbReference type="OMA" id="ITPCLTI"/>
<name>A0A0D2VSB1_CAPO3</name>
<evidence type="ECO:0000313" key="2">
    <source>
        <dbReference type="EMBL" id="KJE93952.1"/>
    </source>
</evidence>
<sequence length="816" mass="90632">MEDSELTSELLTSAAQAEAGLLLVDGTSFHAMDDGEEAAAAAKTVRAISTEAESDRRRDASQNEATEQAEQAEQDTSVGMSLIDDDIRLGRSEEDCNDQDWNTFQSSLMLASNANVESSLQFPDAGAITALQRAPAHLLEELGDQTVAVKMGGMAPEVLPLKLRWLTIDQVRMSSAGMLIKPPATFGEHSLPHAIDNCEVTSADDCVPSTSVLCRAQHRYYSNITNRLLSREISSPVLMSTWRSQRAYAQCIYPNTTFYDVKVPLSQMTLFSPDGNYLITFGISTPTLRVYKLVRPTLLDEEILTDASTARDRLFEDFFSPHFELSFAHEGSWLHKDIALFANQGRHLIVATASETPRPAAIDIDAALVPCSLENITLHVVELATGALLDQRRFLKEVPNWGHTHIHLQDDLLSVLSLREQTITIFKVKRSGELAELVCFGQQCFPDDEQEIQRIHRAAAAYQASIPTARVTVPSFSSGTVVSAATTRPSSIPRWRGQNLSLHGGPSAFTSGIQPSSLLAAASQLTVAARLREDSGALPSGSPPYTGIRQRFLSFMMRRAAASADPVKALRRFYFRFDKLASALMIEAQLLDPAHVLICFSSHLPIVNNALQLRTLIPELTHEVGQESVHFVIYNHVTAEIIAGFESDSESLGTMFTLFYEQFCSHPEVGNANWMDGPCSSLYWREQYRRQLAFLPKGNVWARRLLYQRWLLNLPLTAQIHNSSPYLDASLFAFEENAISSISKNYRCVENPIPFFSRATGALKFHISTNVPGPAAAEPRYQTQTFHPYLPFGITTRFMTLHAPVTNFHFRTQDKE</sequence>
<dbReference type="InterPro" id="IPR019138">
    <property type="entry name" value="De-etiolated_protein_1_Det1"/>
</dbReference>
<dbReference type="GO" id="GO:0032436">
    <property type="term" value="P:positive regulation of proteasomal ubiquitin-dependent protein catabolic process"/>
    <property type="evidence" value="ECO:0007669"/>
    <property type="project" value="TreeGrafter"/>
</dbReference>
<feature type="region of interest" description="Disordered" evidence="1">
    <location>
        <begin position="35"/>
        <end position="77"/>
    </location>
</feature>
<dbReference type="GO" id="GO:0031461">
    <property type="term" value="C:cullin-RING ubiquitin ligase complex"/>
    <property type="evidence" value="ECO:0007669"/>
    <property type="project" value="TreeGrafter"/>
</dbReference>
<organism evidence="2 3">
    <name type="scientific">Capsaspora owczarzaki (strain ATCC 30864)</name>
    <dbReference type="NCBI Taxonomy" id="595528"/>
    <lineage>
        <taxon>Eukaryota</taxon>
        <taxon>Filasterea</taxon>
        <taxon>Capsaspora</taxon>
    </lineage>
</organism>